<dbReference type="Pfam" id="PF02210">
    <property type="entry name" value="Laminin_G_2"/>
    <property type="match status" value="1"/>
</dbReference>
<name>A0A8C4QX06_EPTBU</name>
<dbReference type="PROSITE" id="PS51257">
    <property type="entry name" value="PROKAR_LIPOPROTEIN"/>
    <property type="match status" value="1"/>
</dbReference>
<reference evidence="6" key="2">
    <citation type="submission" date="2025-09" db="UniProtKB">
        <authorList>
            <consortium name="Ensembl"/>
        </authorList>
    </citation>
    <scope>IDENTIFICATION</scope>
</reference>
<evidence type="ECO:0000313" key="6">
    <source>
        <dbReference type="Ensembl" id="ENSEBUP00000020924.1"/>
    </source>
</evidence>
<keyword evidence="2" id="KW-0245">EGF-like domain</keyword>
<dbReference type="SUPFAM" id="SSF57196">
    <property type="entry name" value="EGF/Laminin"/>
    <property type="match status" value="1"/>
</dbReference>
<evidence type="ECO:0000256" key="1">
    <source>
        <dbReference type="ARBA" id="ARBA00023157"/>
    </source>
</evidence>
<organism evidence="6 7">
    <name type="scientific">Eptatretus burgeri</name>
    <name type="common">Inshore hagfish</name>
    <dbReference type="NCBI Taxonomy" id="7764"/>
    <lineage>
        <taxon>Eukaryota</taxon>
        <taxon>Metazoa</taxon>
        <taxon>Chordata</taxon>
        <taxon>Craniata</taxon>
        <taxon>Vertebrata</taxon>
        <taxon>Cyclostomata</taxon>
        <taxon>Myxini</taxon>
        <taxon>Myxiniformes</taxon>
        <taxon>Myxinidae</taxon>
        <taxon>Eptatretinae</taxon>
        <taxon>Eptatretus</taxon>
    </lineage>
</organism>
<comment type="caution">
    <text evidence="2">Lacks conserved residue(s) required for the propagation of feature annotation.</text>
</comment>
<evidence type="ECO:0000313" key="7">
    <source>
        <dbReference type="Proteomes" id="UP000694388"/>
    </source>
</evidence>
<dbReference type="Proteomes" id="UP000694388">
    <property type="component" value="Unplaced"/>
</dbReference>
<dbReference type="SUPFAM" id="SSF49899">
    <property type="entry name" value="Concanavalin A-like lectins/glucanases"/>
    <property type="match status" value="1"/>
</dbReference>
<protein>
    <submittedName>
        <fullName evidence="6">Uncharacterized protein</fullName>
    </submittedName>
</protein>
<feature type="domain" description="Laminin G" evidence="4">
    <location>
        <begin position="23"/>
        <end position="205"/>
    </location>
</feature>
<dbReference type="CDD" id="cd00110">
    <property type="entry name" value="LamG"/>
    <property type="match status" value="1"/>
</dbReference>
<sequence length="279" mass="31258">MAKMTYVVLLGFLMLFWMGCCMSLEFTGTADQWQRYLRWDQSANGNLSFKFKTNSSEGLLIYIDDGGICDYLELFIKKGKVQLHFFMHCDSHLVLETSKLVNDGKWHSLHIWIRFKHVTLTVDGEMVPGDVISRGQHLSVSSDLFLGGIPPSERVEQLTSKHVKHRIAFKGFIMNLQYGNAMPILISSKGVRSRLDQLCLEQNPCKNGGACSVVGSEITCDCGSTGFQGRYCHEGFMHLMVGDQGMSVLFYQLPFLSLATTTCFTHARQGFAVCKGHGT</sequence>
<feature type="signal peptide" evidence="3">
    <location>
        <begin position="1"/>
        <end position="23"/>
    </location>
</feature>
<feature type="domain" description="EGF-like" evidence="5">
    <location>
        <begin position="195"/>
        <end position="233"/>
    </location>
</feature>
<dbReference type="PROSITE" id="PS50025">
    <property type="entry name" value="LAM_G_DOMAIN"/>
    <property type="match status" value="1"/>
</dbReference>
<keyword evidence="3" id="KW-0732">Signal</keyword>
<keyword evidence="7" id="KW-1185">Reference proteome</keyword>
<keyword evidence="1" id="KW-1015">Disulfide bond</keyword>
<evidence type="ECO:0000256" key="2">
    <source>
        <dbReference type="PROSITE-ProRule" id="PRU00076"/>
    </source>
</evidence>
<dbReference type="InterPro" id="IPR001791">
    <property type="entry name" value="Laminin_G"/>
</dbReference>
<dbReference type="PANTHER" id="PTHR15036:SF85">
    <property type="entry name" value="SP2353, ISOFORM A"/>
    <property type="match status" value="1"/>
</dbReference>
<evidence type="ECO:0000259" key="4">
    <source>
        <dbReference type="PROSITE" id="PS50025"/>
    </source>
</evidence>
<dbReference type="Ensembl" id="ENSEBUT00000021500.1">
    <property type="protein sequence ID" value="ENSEBUP00000020924.1"/>
    <property type="gene ID" value="ENSEBUG00000012935.1"/>
</dbReference>
<dbReference type="SMART" id="SM00282">
    <property type="entry name" value="LamG"/>
    <property type="match status" value="1"/>
</dbReference>
<dbReference type="Gene3D" id="2.60.120.200">
    <property type="match status" value="1"/>
</dbReference>
<feature type="chain" id="PRO_5034169478" evidence="3">
    <location>
        <begin position="24"/>
        <end position="279"/>
    </location>
</feature>
<reference evidence="6" key="1">
    <citation type="submission" date="2025-08" db="UniProtKB">
        <authorList>
            <consortium name="Ensembl"/>
        </authorList>
    </citation>
    <scope>IDENTIFICATION</scope>
</reference>
<dbReference type="InterPro" id="IPR000742">
    <property type="entry name" value="EGF"/>
</dbReference>
<dbReference type="Gene3D" id="2.10.25.10">
    <property type="entry name" value="Laminin"/>
    <property type="match status" value="1"/>
</dbReference>
<dbReference type="InterPro" id="IPR050372">
    <property type="entry name" value="Neurexin-related_CASP"/>
</dbReference>
<dbReference type="GO" id="GO:0016020">
    <property type="term" value="C:membrane"/>
    <property type="evidence" value="ECO:0007669"/>
    <property type="project" value="UniProtKB-SubCell"/>
</dbReference>
<dbReference type="AlphaFoldDB" id="A0A8C4QX06"/>
<evidence type="ECO:0000256" key="3">
    <source>
        <dbReference type="SAM" id="SignalP"/>
    </source>
</evidence>
<dbReference type="CDD" id="cd00053">
    <property type="entry name" value="EGF"/>
    <property type="match status" value="1"/>
</dbReference>
<dbReference type="InterPro" id="IPR013320">
    <property type="entry name" value="ConA-like_dom_sf"/>
</dbReference>
<dbReference type="OMA" id="MRNIWIA"/>
<dbReference type="PROSITE" id="PS50026">
    <property type="entry name" value="EGF_3"/>
    <property type="match status" value="1"/>
</dbReference>
<evidence type="ECO:0000259" key="5">
    <source>
        <dbReference type="PROSITE" id="PS50026"/>
    </source>
</evidence>
<accession>A0A8C4QX06</accession>
<dbReference type="PANTHER" id="PTHR15036">
    <property type="entry name" value="PIKACHURIN-LIKE PROTEIN"/>
    <property type="match status" value="1"/>
</dbReference>
<dbReference type="GeneTree" id="ENSGT00940000154618"/>
<proteinExistence type="predicted"/>